<dbReference type="EMBL" id="AWSU01000117">
    <property type="protein sequence ID" value="ERI78556.1"/>
    <property type="molecule type" value="Genomic_DNA"/>
</dbReference>
<keyword evidence="1" id="KW-0812">Transmembrane</keyword>
<keyword evidence="1" id="KW-0472">Membrane</keyword>
<keyword evidence="1" id="KW-1133">Transmembrane helix</keyword>
<protein>
    <submittedName>
        <fullName evidence="2">Uncharacterized protein</fullName>
    </submittedName>
</protein>
<dbReference type="AlphaFoldDB" id="A0ABC9U0L1"/>
<organism evidence="2 3">
    <name type="scientific">[Clostridium] symbiosum ATCC 14940</name>
    <dbReference type="NCBI Taxonomy" id="411472"/>
    <lineage>
        <taxon>Bacteria</taxon>
        <taxon>Bacillati</taxon>
        <taxon>Bacillota</taxon>
        <taxon>Clostridia</taxon>
        <taxon>Lachnospirales</taxon>
        <taxon>Lachnospiraceae</taxon>
        <taxon>Otoolea</taxon>
    </lineage>
</organism>
<evidence type="ECO:0000313" key="3">
    <source>
        <dbReference type="Proteomes" id="UP000016491"/>
    </source>
</evidence>
<gene>
    <name evidence="2" type="ORF">CLOSYM_01434</name>
</gene>
<sequence length="84" mass="9434">MYTNIILKKELKGGTDKMNAEYFTEAAVSFIACVTVFTIFLNFLLLAAEELKKCSIIKRKKKNYAVVRPSGRMVLQGPDRVMGA</sequence>
<proteinExistence type="predicted"/>
<dbReference type="Proteomes" id="UP000016491">
    <property type="component" value="Unassembled WGS sequence"/>
</dbReference>
<feature type="transmembrane region" description="Helical" evidence="1">
    <location>
        <begin position="26"/>
        <end position="48"/>
    </location>
</feature>
<accession>A0ABC9U0L1</accession>
<evidence type="ECO:0000313" key="2">
    <source>
        <dbReference type="EMBL" id="ERI78556.1"/>
    </source>
</evidence>
<reference evidence="2 3" key="1">
    <citation type="submission" date="2013-07" db="EMBL/GenBank/DDBJ databases">
        <authorList>
            <person name="Weinstock G."/>
            <person name="Sodergren E."/>
            <person name="Wylie T."/>
            <person name="Fulton L."/>
            <person name="Fulton R."/>
            <person name="Fronick C."/>
            <person name="O'Laughlin M."/>
            <person name="Godfrey J."/>
            <person name="Miner T."/>
            <person name="Herter B."/>
            <person name="Appelbaum E."/>
            <person name="Cordes M."/>
            <person name="Lek S."/>
            <person name="Wollam A."/>
            <person name="Pepin K.H."/>
            <person name="Palsikar V.B."/>
            <person name="Mitreva M."/>
            <person name="Wilson R.K."/>
        </authorList>
    </citation>
    <scope>NUCLEOTIDE SEQUENCE [LARGE SCALE GENOMIC DNA]</scope>
    <source>
        <strain evidence="2 3">ATCC 14940</strain>
    </source>
</reference>
<comment type="caution">
    <text evidence="2">The sequence shown here is derived from an EMBL/GenBank/DDBJ whole genome shotgun (WGS) entry which is preliminary data.</text>
</comment>
<evidence type="ECO:0000256" key="1">
    <source>
        <dbReference type="SAM" id="Phobius"/>
    </source>
</evidence>
<name>A0ABC9U0L1_CLOSY</name>